<comment type="caution">
    <text evidence="3">The sequence shown here is derived from an EMBL/GenBank/DDBJ whole genome shotgun (WGS) entry which is preliminary data.</text>
</comment>
<dbReference type="SUPFAM" id="SSF55729">
    <property type="entry name" value="Acyl-CoA N-acyltransferases (Nat)"/>
    <property type="match status" value="1"/>
</dbReference>
<sequence length="262" mass="31132">MVQNSRTKCPLKYCKQGRCSAQKYQNKNVDPKRDTSEQESKEQKSEQRYNRFTRVTRTYPWHEGRAAETRPAVFSQCIIKRCKKNIHCRQTKKRQKRTPNTCKFCSTILGQCSHYRYEHERWLPNIQLTRQGRHRYRLEIPHNDTENIAFLDYGLGRDNDENETPIVQLRFIETKKPFQNKGLGTALLKYFIEERVMKTKYRNTGKIKLYVMRGHQNVEAYGLYYKCGFVKEHPEEPGNHNMILILADYKPENCVSGKLDLV</sequence>
<dbReference type="EMBL" id="JAKKPZ010000012">
    <property type="protein sequence ID" value="KAI1715087.1"/>
    <property type="molecule type" value="Genomic_DNA"/>
</dbReference>
<evidence type="ECO:0000313" key="4">
    <source>
        <dbReference type="Proteomes" id="UP001201812"/>
    </source>
</evidence>
<dbReference type="Pfam" id="PF00583">
    <property type="entry name" value="Acetyltransf_1"/>
    <property type="match status" value="1"/>
</dbReference>
<evidence type="ECO:0000259" key="2">
    <source>
        <dbReference type="Pfam" id="PF00583"/>
    </source>
</evidence>
<dbReference type="AlphaFoldDB" id="A0AAD4N4C9"/>
<gene>
    <name evidence="3" type="ORF">DdX_08370</name>
</gene>
<name>A0AAD4N4C9_9BILA</name>
<feature type="region of interest" description="Disordered" evidence="1">
    <location>
        <begin position="25"/>
        <end position="49"/>
    </location>
</feature>
<dbReference type="GO" id="GO:0016747">
    <property type="term" value="F:acyltransferase activity, transferring groups other than amino-acyl groups"/>
    <property type="evidence" value="ECO:0007669"/>
    <property type="project" value="InterPro"/>
</dbReference>
<reference evidence="3" key="1">
    <citation type="submission" date="2022-01" db="EMBL/GenBank/DDBJ databases">
        <title>Genome Sequence Resource for Two Populations of Ditylenchus destructor, the Migratory Endoparasitic Phytonematode.</title>
        <authorList>
            <person name="Zhang H."/>
            <person name="Lin R."/>
            <person name="Xie B."/>
        </authorList>
    </citation>
    <scope>NUCLEOTIDE SEQUENCE</scope>
    <source>
        <strain evidence="3">BazhouSP</strain>
    </source>
</reference>
<feature type="domain" description="N-acetyltransferase" evidence="2">
    <location>
        <begin position="147"/>
        <end position="229"/>
    </location>
</feature>
<protein>
    <submittedName>
        <fullName evidence="3">Acetyltransferase (GNAT) family domain-containing protein</fullName>
    </submittedName>
</protein>
<dbReference type="Gene3D" id="3.40.630.30">
    <property type="match status" value="1"/>
</dbReference>
<accession>A0AAD4N4C9</accession>
<evidence type="ECO:0000256" key="1">
    <source>
        <dbReference type="SAM" id="MobiDB-lite"/>
    </source>
</evidence>
<keyword evidence="4" id="KW-1185">Reference proteome</keyword>
<dbReference type="Proteomes" id="UP001201812">
    <property type="component" value="Unassembled WGS sequence"/>
</dbReference>
<feature type="compositionally biased region" description="Basic and acidic residues" evidence="1">
    <location>
        <begin position="29"/>
        <end position="49"/>
    </location>
</feature>
<dbReference type="InterPro" id="IPR016181">
    <property type="entry name" value="Acyl_CoA_acyltransferase"/>
</dbReference>
<proteinExistence type="predicted"/>
<organism evidence="3 4">
    <name type="scientific">Ditylenchus destructor</name>
    <dbReference type="NCBI Taxonomy" id="166010"/>
    <lineage>
        <taxon>Eukaryota</taxon>
        <taxon>Metazoa</taxon>
        <taxon>Ecdysozoa</taxon>
        <taxon>Nematoda</taxon>
        <taxon>Chromadorea</taxon>
        <taxon>Rhabditida</taxon>
        <taxon>Tylenchina</taxon>
        <taxon>Tylenchomorpha</taxon>
        <taxon>Sphaerularioidea</taxon>
        <taxon>Anguinidae</taxon>
        <taxon>Anguininae</taxon>
        <taxon>Ditylenchus</taxon>
    </lineage>
</organism>
<dbReference type="InterPro" id="IPR000182">
    <property type="entry name" value="GNAT_dom"/>
</dbReference>
<evidence type="ECO:0000313" key="3">
    <source>
        <dbReference type="EMBL" id="KAI1715087.1"/>
    </source>
</evidence>